<sequence length="245" mass="26948">MTRSKSKLSPSSAWLLLLALAASLATQPALALQVVDARDGETVLAKVSRKEVTRISVERDRIRKVTGNAGEFVLEKDDEKGQVFIRPVSPDSTKPINLFVSTERSTIGLLLQPVDTPSDAIVIREARDAVTGPARIERSGRHVRTMKNLLLAMAEDALPDDMEVREPGRDLTLWPGARLTLQRQWLGSGVVGEKYQLVNTGASALELAERDLFKRGVMAVSVEQAALRPGETTQLFVIRERRADD</sequence>
<feature type="domain" description="TraK C-terminal" evidence="3">
    <location>
        <begin position="145"/>
        <end position="239"/>
    </location>
</feature>
<evidence type="ECO:0000313" key="4">
    <source>
        <dbReference type="EMBL" id="MFC5771428.1"/>
    </source>
</evidence>
<name>A0ABW1AW84_9RHOO</name>
<proteinExistence type="predicted"/>
<keyword evidence="5" id="KW-1185">Reference proteome</keyword>
<evidence type="ECO:0000259" key="3">
    <source>
        <dbReference type="Pfam" id="PF23536"/>
    </source>
</evidence>
<dbReference type="Proteomes" id="UP001595974">
    <property type="component" value="Unassembled WGS sequence"/>
</dbReference>
<feature type="signal peptide" evidence="1">
    <location>
        <begin position="1"/>
        <end position="31"/>
    </location>
</feature>
<dbReference type="RefSeq" id="WP_096447971.1">
    <property type="nucleotide sequence ID" value="NZ_JBHSOG010000094.1"/>
</dbReference>
<dbReference type="InterPro" id="IPR010563">
    <property type="entry name" value="TraK_N"/>
</dbReference>
<organism evidence="4 5">
    <name type="scientific">Thauera sinica</name>
    <dbReference type="NCBI Taxonomy" id="2665146"/>
    <lineage>
        <taxon>Bacteria</taxon>
        <taxon>Pseudomonadati</taxon>
        <taxon>Pseudomonadota</taxon>
        <taxon>Betaproteobacteria</taxon>
        <taxon>Rhodocyclales</taxon>
        <taxon>Zoogloeaceae</taxon>
        <taxon>Thauera</taxon>
    </lineage>
</organism>
<evidence type="ECO:0000259" key="2">
    <source>
        <dbReference type="Pfam" id="PF06586"/>
    </source>
</evidence>
<evidence type="ECO:0000313" key="5">
    <source>
        <dbReference type="Proteomes" id="UP001595974"/>
    </source>
</evidence>
<feature type="chain" id="PRO_5047225735" evidence="1">
    <location>
        <begin position="32"/>
        <end position="245"/>
    </location>
</feature>
<dbReference type="InterPro" id="IPR055397">
    <property type="entry name" value="TraK_C"/>
</dbReference>
<gene>
    <name evidence="4" type="ORF">ACFPTN_18775</name>
</gene>
<keyword evidence="1" id="KW-0732">Signal</keyword>
<evidence type="ECO:0000256" key="1">
    <source>
        <dbReference type="SAM" id="SignalP"/>
    </source>
</evidence>
<comment type="caution">
    <text evidence="4">The sequence shown here is derived from an EMBL/GenBank/DDBJ whole genome shotgun (WGS) entry which is preliminary data.</text>
</comment>
<feature type="domain" description="TraK N-terminal" evidence="2">
    <location>
        <begin position="37"/>
        <end position="125"/>
    </location>
</feature>
<protein>
    <submittedName>
        <fullName evidence="4">Type-F conjugative transfer system secretin TraK</fullName>
    </submittedName>
</protein>
<reference evidence="5" key="1">
    <citation type="journal article" date="2019" name="Int. J. Syst. Evol. Microbiol.">
        <title>The Global Catalogue of Microorganisms (GCM) 10K type strain sequencing project: providing services to taxonomists for standard genome sequencing and annotation.</title>
        <authorList>
            <consortium name="The Broad Institute Genomics Platform"/>
            <consortium name="The Broad Institute Genome Sequencing Center for Infectious Disease"/>
            <person name="Wu L."/>
            <person name="Ma J."/>
        </authorList>
    </citation>
    <scope>NUCLEOTIDE SEQUENCE [LARGE SCALE GENOMIC DNA]</scope>
    <source>
        <strain evidence="5">SHR3</strain>
    </source>
</reference>
<dbReference type="Pfam" id="PF23536">
    <property type="entry name" value="TraK_C"/>
    <property type="match status" value="1"/>
</dbReference>
<dbReference type="EMBL" id="JBHSOG010000094">
    <property type="protein sequence ID" value="MFC5771428.1"/>
    <property type="molecule type" value="Genomic_DNA"/>
</dbReference>
<accession>A0ABW1AW84</accession>
<dbReference type="Pfam" id="PF06586">
    <property type="entry name" value="TraK_N"/>
    <property type="match status" value="1"/>
</dbReference>